<protein>
    <submittedName>
        <fullName evidence="2">NTP pyrophosphatase, house-cleaning of non-canonical NTPs</fullName>
    </submittedName>
</protein>
<evidence type="ECO:0000259" key="1">
    <source>
        <dbReference type="Pfam" id="PF03819"/>
    </source>
</evidence>
<proteinExistence type="predicted"/>
<accession>A0A1H9P0V6</accession>
<dbReference type="EMBL" id="FOGV01000001">
    <property type="protein sequence ID" value="SER41751.1"/>
    <property type="molecule type" value="Genomic_DNA"/>
</dbReference>
<keyword evidence="3" id="KW-1185">Reference proteome</keyword>
<dbReference type="RefSeq" id="WP_245729672.1">
    <property type="nucleotide sequence ID" value="NZ_FOGV01000001.1"/>
</dbReference>
<comment type="caution">
    <text evidence="2">The sequence shown here is derived from an EMBL/GenBank/DDBJ whole genome shotgun (WGS) entry which is preliminary data.</text>
</comment>
<evidence type="ECO:0000313" key="2">
    <source>
        <dbReference type="EMBL" id="SER41751.1"/>
    </source>
</evidence>
<feature type="domain" description="NTP pyrophosphohydrolase MazG-like" evidence="1">
    <location>
        <begin position="27"/>
        <end position="105"/>
    </location>
</feature>
<dbReference type="InterPro" id="IPR047046">
    <property type="entry name" value="YpjD/YvdC"/>
</dbReference>
<dbReference type="InterPro" id="IPR012359">
    <property type="entry name" value="MazG-related_YpjD"/>
</dbReference>
<gene>
    <name evidence="2" type="ORF">SAMN05444126_10144</name>
</gene>
<dbReference type="AlphaFoldDB" id="A0A1H9P0V6"/>
<dbReference type="PANTHER" id="PTHR42692">
    <property type="entry name" value="NUCLEOTIDE PYROPHOSPHOHYDROLASE"/>
    <property type="match status" value="1"/>
</dbReference>
<dbReference type="InterPro" id="IPR004518">
    <property type="entry name" value="MazG-like_dom"/>
</dbReference>
<name>A0A1H9P0V6_9BACI</name>
<organism evidence="2 3">
    <name type="scientific">Salisediminibacterium halotolerans</name>
    <dbReference type="NCBI Taxonomy" id="517425"/>
    <lineage>
        <taxon>Bacteria</taxon>
        <taxon>Bacillati</taxon>
        <taxon>Bacillota</taxon>
        <taxon>Bacilli</taxon>
        <taxon>Bacillales</taxon>
        <taxon>Bacillaceae</taxon>
        <taxon>Salisediminibacterium</taxon>
    </lineage>
</organism>
<dbReference type="PANTHER" id="PTHR42692:SF1">
    <property type="entry name" value="NUCLEOTIDE PYROPHOSPHOHYDROLASE"/>
    <property type="match status" value="1"/>
</dbReference>
<dbReference type="PIRSF" id="PIRSF029904">
    <property type="entry name" value="UCP029904_pph"/>
    <property type="match status" value="1"/>
</dbReference>
<sequence length="112" mass="13072">MNEKQTISEIQTEVDTYISQFKEGYFSPLAMNARLTEELGELAREINHYYGEKPKKTSEDDNTIAEELGDLLFVIVCLANSLEIDLEEAFNTVINKFETRDENRWTKKEEEK</sequence>
<dbReference type="STRING" id="1464123.SAMN05444126_10144"/>
<dbReference type="Gene3D" id="1.10.287.1080">
    <property type="entry name" value="MazG-like"/>
    <property type="match status" value="1"/>
</dbReference>
<dbReference type="SUPFAM" id="SSF101386">
    <property type="entry name" value="all-alpha NTP pyrophosphatases"/>
    <property type="match status" value="1"/>
</dbReference>
<dbReference type="Pfam" id="PF03819">
    <property type="entry name" value="MazG"/>
    <property type="match status" value="1"/>
</dbReference>
<reference evidence="3" key="1">
    <citation type="submission" date="2016-10" db="EMBL/GenBank/DDBJ databases">
        <authorList>
            <person name="de Groot N.N."/>
        </authorList>
    </citation>
    <scope>NUCLEOTIDE SEQUENCE [LARGE SCALE GENOMIC DNA]</scope>
    <source>
        <strain evidence="3">10nlg</strain>
    </source>
</reference>
<evidence type="ECO:0000313" key="3">
    <source>
        <dbReference type="Proteomes" id="UP000199318"/>
    </source>
</evidence>
<dbReference type="Proteomes" id="UP000199318">
    <property type="component" value="Unassembled WGS sequence"/>
</dbReference>
<dbReference type="CDD" id="cd11531">
    <property type="entry name" value="NTP-PPase_BsYpjD"/>
    <property type="match status" value="1"/>
</dbReference>